<dbReference type="GO" id="GO:0031267">
    <property type="term" value="F:small GTPase binding"/>
    <property type="evidence" value="ECO:0007669"/>
    <property type="project" value="InterPro"/>
</dbReference>
<dbReference type="GO" id="GO:0048791">
    <property type="term" value="P:calcium ion-regulated exocytosis of neurotransmitter"/>
    <property type="evidence" value="ECO:0007669"/>
    <property type="project" value="TreeGrafter"/>
</dbReference>
<evidence type="ECO:0000259" key="4">
    <source>
        <dbReference type="PROSITE" id="PS50004"/>
    </source>
</evidence>
<name>A0A0R3S0S2_9BILA</name>
<feature type="region of interest" description="Disordered" evidence="3">
    <location>
        <begin position="393"/>
        <end position="429"/>
    </location>
</feature>
<comment type="subcellular location">
    <subcellularLocation>
        <location evidence="2">Synapse</location>
    </subcellularLocation>
</comment>
<dbReference type="GO" id="GO:0044325">
    <property type="term" value="F:transmembrane transporter binding"/>
    <property type="evidence" value="ECO:0007669"/>
    <property type="project" value="TreeGrafter"/>
</dbReference>
<dbReference type="PROSITE" id="PS50004">
    <property type="entry name" value="C2"/>
    <property type="match status" value="2"/>
</dbReference>
<dbReference type="InterPro" id="IPR039032">
    <property type="entry name" value="Rim-like"/>
</dbReference>
<dbReference type="SUPFAM" id="SSF49562">
    <property type="entry name" value="C2 domain (Calcium/lipid-binding domain, CaLB)"/>
    <property type="match status" value="2"/>
</dbReference>
<protein>
    <submittedName>
        <fullName evidence="6">C2 domain-containing protein</fullName>
    </submittedName>
</protein>
<evidence type="ECO:0000256" key="3">
    <source>
        <dbReference type="SAM" id="MobiDB-lite"/>
    </source>
</evidence>
<proteinExistence type="predicted"/>
<dbReference type="AlphaFoldDB" id="A0A0R3S0S2"/>
<evidence type="ECO:0000256" key="1">
    <source>
        <dbReference type="ARBA" id="ARBA00023018"/>
    </source>
</evidence>
<dbReference type="PRINTS" id="PR00360">
    <property type="entry name" value="C2DOMAIN"/>
</dbReference>
<dbReference type="InterPro" id="IPR000008">
    <property type="entry name" value="C2_dom"/>
</dbReference>
<dbReference type="Pfam" id="PF00168">
    <property type="entry name" value="C2"/>
    <property type="match status" value="2"/>
</dbReference>
<evidence type="ECO:0000313" key="6">
    <source>
        <dbReference type="WBParaSite" id="EEL_0000823601-mRNA-1"/>
    </source>
</evidence>
<dbReference type="PANTHER" id="PTHR12157">
    <property type="entry name" value="REGULATING SYNAPTIC MEMBRANE EXOCYTOSIS PROTEIN"/>
    <property type="match status" value="1"/>
</dbReference>
<organism evidence="5 6">
    <name type="scientific">Elaeophora elaphi</name>
    <dbReference type="NCBI Taxonomy" id="1147741"/>
    <lineage>
        <taxon>Eukaryota</taxon>
        <taxon>Metazoa</taxon>
        <taxon>Ecdysozoa</taxon>
        <taxon>Nematoda</taxon>
        <taxon>Chromadorea</taxon>
        <taxon>Rhabditida</taxon>
        <taxon>Spirurina</taxon>
        <taxon>Spiruromorpha</taxon>
        <taxon>Filarioidea</taxon>
        <taxon>Onchocercidae</taxon>
        <taxon>Elaeophora</taxon>
    </lineage>
</organism>
<dbReference type="CDD" id="cd04031">
    <property type="entry name" value="C2A_RIM1alpha"/>
    <property type="match status" value="1"/>
</dbReference>
<reference evidence="6" key="1">
    <citation type="submission" date="2017-02" db="UniProtKB">
        <authorList>
            <consortium name="WormBaseParasite"/>
        </authorList>
    </citation>
    <scope>IDENTIFICATION</scope>
</reference>
<feature type="domain" description="C2" evidence="4">
    <location>
        <begin position="89"/>
        <end position="213"/>
    </location>
</feature>
<keyword evidence="1" id="KW-0770">Synapse</keyword>
<evidence type="ECO:0000313" key="5">
    <source>
        <dbReference type="Proteomes" id="UP000050640"/>
    </source>
</evidence>
<feature type="domain" description="C2" evidence="4">
    <location>
        <begin position="560"/>
        <end position="679"/>
    </location>
</feature>
<keyword evidence="5" id="KW-1185">Reference proteome</keyword>
<dbReference type="GO" id="GO:0042391">
    <property type="term" value="P:regulation of membrane potential"/>
    <property type="evidence" value="ECO:0007669"/>
    <property type="project" value="TreeGrafter"/>
</dbReference>
<dbReference type="PANTHER" id="PTHR12157:SF21">
    <property type="entry name" value="RAB3 INTERACTING MOLECULE, ISOFORM F"/>
    <property type="match status" value="1"/>
</dbReference>
<dbReference type="InterPro" id="IPR035892">
    <property type="entry name" value="C2_domain_sf"/>
</dbReference>
<evidence type="ECO:0000256" key="2">
    <source>
        <dbReference type="ARBA" id="ARBA00034103"/>
    </source>
</evidence>
<dbReference type="WBParaSite" id="EEL_0000823601-mRNA-1">
    <property type="protein sequence ID" value="EEL_0000823601-mRNA-1"/>
    <property type="gene ID" value="EEL_0000823601"/>
</dbReference>
<dbReference type="GO" id="GO:0042734">
    <property type="term" value="C:presynaptic membrane"/>
    <property type="evidence" value="ECO:0007669"/>
    <property type="project" value="TreeGrafter"/>
</dbReference>
<dbReference type="SMART" id="SM00239">
    <property type="entry name" value="C2"/>
    <property type="match status" value="2"/>
</dbReference>
<dbReference type="GO" id="GO:0050806">
    <property type="term" value="P:positive regulation of synaptic transmission"/>
    <property type="evidence" value="ECO:0007669"/>
    <property type="project" value="TreeGrafter"/>
</dbReference>
<feature type="compositionally biased region" description="Polar residues" evidence="3">
    <location>
        <begin position="401"/>
        <end position="429"/>
    </location>
</feature>
<dbReference type="GO" id="GO:0048167">
    <property type="term" value="P:regulation of synaptic plasticity"/>
    <property type="evidence" value="ECO:0007669"/>
    <property type="project" value="TreeGrafter"/>
</dbReference>
<dbReference type="Gene3D" id="2.60.40.150">
    <property type="entry name" value="C2 domain"/>
    <property type="match status" value="2"/>
</dbReference>
<sequence length="706" mass="78869">MLPNPAFLPSGGSGIGDYHLGSSIGPSGFPHSQSGAASPHMQSFIHPSSNYNPALIRKIADPTLYDTAGPSRMIASDDYSGRQFGRGQIFGRIEISLYYGAAERQLVVTIRHAVDLPPRPDGAARNPYIKLFLLPDRSEKSRRQSAVLVETCNPIWNEPFYYHGLTKPMLMERVLEVTVWDYDQYETNSFMGEVLIDFTIAQLDDEPFLYTLVDMDEDNPLRAKLQQRRLNIYHASTRPQSGEVGHYPNIHQQRAADYTTAYDTYCPGSRQQQMMHPNYGMRRSRTYDRGGTRIEEDWTVTYPSGYLSDHGYSNHIPVRYSHRERRPRSATAIRPLSDMRTYNRNLPPAPWAADEDDGQQQVTAPHPAQALTRFPRDPRSPNERLRLEAMHEQQPGYGSDGSETLSIHSAQSMPARQPTRRITNGESEQVSINQQMDDNVEEYIEEGAISDSVMVKGSAATAVKDRKKSLMTRLIPGRNAPLEGKRTGFQRSEEVGVPEGLTVPGDYLQAPFMKQASKESTDSCHSDNWGPILTDGPLGSFVDSLGPGQVVGRQVLASPVLGEIQIGIAASRAGIDVEIIRAKNLVVKPGVKVNPAPYVKVYLLEGKQCIAKAKTRAVRRTTTPVFQQHIVFSEIPRKKMLQVTVMADYGRMERKSFMGIAQIRLDDLELSAEPMVGWYKLYHSSSLAGTGPVRKDSDTSLTEIKQ</sequence>
<dbReference type="GO" id="GO:0048788">
    <property type="term" value="C:cytoskeleton of presynaptic active zone"/>
    <property type="evidence" value="ECO:0007669"/>
    <property type="project" value="TreeGrafter"/>
</dbReference>
<feature type="region of interest" description="Disordered" evidence="3">
    <location>
        <begin position="338"/>
        <end position="381"/>
    </location>
</feature>
<dbReference type="STRING" id="1147741.A0A0R3S0S2"/>
<accession>A0A0R3S0S2</accession>
<dbReference type="Proteomes" id="UP000050640">
    <property type="component" value="Unplaced"/>
</dbReference>